<comment type="similarity">
    <text evidence="2">Belongs to the MreD family.</text>
</comment>
<proteinExistence type="inferred from homology"/>
<dbReference type="Proteomes" id="UP000051291">
    <property type="component" value="Unassembled WGS sequence"/>
</dbReference>
<keyword evidence="3" id="KW-1003">Cell membrane</keyword>
<feature type="transmembrane region" description="Helical" evidence="8">
    <location>
        <begin position="104"/>
        <end position="123"/>
    </location>
</feature>
<dbReference type="GO" id="GO:0008360">
    <property type="term" value="P:regulation of cell shape"/>
    <property type="evidence" value="ECO:0007669"/>
    <property type="project" value="UniProtKB-KW"/>
</dbReference>
<keyword evidence="5" id="KW-0133">Cell shape</keyword>
<sequence>MRIPKMRYIFPLGLILAIFLDGTLTHVWSGWMITPTTFVECRTVFLWIFIAVCFGEVDHIIPWAIFAGLMYDMFYTGIIGVFLILFPLMIYITRWIMQYFEPSFIVLLLIYLIDITVLTALSYGMNLIVGQTSVSVVNFIGRTLGPTLAFNLALYVVLYYPLKRLFLKYS</sequence>
<feature type="transmembrane region" description="Helical" evidence="8">
    <location>
        <begin position="73"/>
        <end position="92"/>
    </location>
</feature>
<evidence type="ECO:0000313" key="10">
    <source>
        <dbReference type="Proteomes" id="UP000051291"/>
    </source>
</evidence>
<reference evidence="9 10" key="1">
    <citation type="journal article" date="2015" name="Genome Announc.">
        <title>Expanding the biotechnology potential of lactobacilli through comparative genomics of 213 strains and associated genera.</title>
        <authorList>
            <person name="Sun Z."/>
            <person name="Harris H.M."/>
            <person name="McCann A."/>
            <person name="Guo C."/>
            <person name="Argimon S."/>
            <person name="Zhang W."/>
            <person name="Yang X."/>
            <person name="Jeffery I.B."/>
            <person name="Cooney J.C."/>
            <person name="Kagawa T.F."/>
            <person name="Liu W."/>
            <person name="Song Y."/>
            <person name="Salvetti E."/>
            <person name="Wrobel A."/>
            <person name="Rasinkangas P."/>
            <person name="Parkhill J."/>
            <person name="Rea M.C."/>
            <person name="O'Sullivan O."/>
            <person name="Ritari J."/>
            <person name="Douillard F.P."/>
            <person name="Paul Ross R."/>
            <person name="Yang R."/>
            <person name="Briner A.E."/>
            <person name="Felis G.E."/>
            <person name="de Vos W.M."/>
            <person name="Barrangou R."/>
            <person name="Klaenhammer T.R."/>
            <person name="Caufield P.W."/>
            <person name="Cui Y."/>
            <person name="Zhang H."/>
            <person name="O'Toole P.W."/>
        </authorList>
    </citation>
    <scope>NUCLEOTIDE SEQUENCE [LARGE SCALE GENOMIC DNA]</scope>
    <source>
        <strain evidence="9 10">DSM 20653</strain>
    </source>
</reference>
<evidence type="ECO:0000256" key="1">
    <source>
        <dbReference type="ARBA" id="ARBA00004651"/>
    </source>
</evidence>
<feature type="transmembrane region" description="Helical" evidence="8">
    <location>
        <begin position="12"/>
        <end position="33"/>
    </location>
</feature>
<feature type="transmembrane region" description="Helical" evidence="8">
    <location>
        <begin position="45"/>
        <end position="67"/>
    </location>
</feature>
<keyword evidence="7 8" id="KW-0472">Membrane</keyword>
<dbReference type="InterPro" id="IPR007227">
    <property type="entry name" value="Cell_shape_determining_MreD"/>
</dbReference>
<evidence type="ECO:0000256" key="3">
    <source>
        <dbReference type="ARBA" id="ARBA00022475"/>
    </source>
</evidence>
<keyword evidence="10" id="KW-1185">Reference proteome</keyword>
<gene>
    <name evidence="9" type="ORF">FC64_GL000988</name>
</gene>
<comment type="caution">
    <text evidence="9">The sequence shown here is derived from an EMBL/GenBank/DDBJ whole genome shotgun (WGS) entry which is preliminary data.</text>
</comment>
<evidence type="ECO:0000256" key="6">
    <source>
        <dbReference type="ARBA" id="ARBA00022989"/>
    </source>
</evidence>
<evidence type="ECO:0000256" key="5">
    <source>
        <dbReference type="ARBA" id="ARBA00022960"/>
    </source>
</evidence>
<name>A0A0R1ZF96_9LACO</name>
<dbReference type="Pfam" id="PF04093">
    <property type="entry name" value="MreD"/>
    <property type="match status" value="1"/>
</dbReference>
<dbReference type="EMBL" id="AYYZ01000029">
    <property type="protein sequence ID" value="KRM51796.1"/>
    <property type="molecule type" value="Genomic_DNA"/>
</dbReference>
<dbReference type="AlphaFoldDB" id="A0A0R1ZF96"/>
<dbReference type="PATRIC" id="fig|1423820.4.peg.1012"/>
<dbReference type="NCBIfam" id="TIGR03426">
    <property type="entry name" value="shape_MreD"/>
    <property type="match status" value="1"/>
</dbReference>
<protein>
    <submittedName>
        <fullName evidence="9">Rod shape-determining protein mred</fullName>
    </submittedName>
</protein>
<dbReference type="RefSeq" id="WP_057906844.1">
    <property type="nucleotide sequence ID" value="NZ_AYYZ01000029.1"/>
</dbReference>
<evidence type="ECO:0000256" key="2">
    <source>
        <dbReference type="ARBA" id="ARBA00007776"/>
    </source>
</evidence>
<organism evidence="9 10">
    <name type="scientific">Ligilactobacillus araffinosus DSM 20653</name>
    <dbReference type="NCBI Taxonomy" id="1423820"/>
    <lineage>
        <taxon>Bacteria</taxon>
        <taxon>Bacillati</taxon>
        <taxon>Bacillota</taxon>
        <taxon>Bacilli</taxon>
        <taxon>Lactobacillales</taxon>
        <taxon>Lactobacillaceae</taxon>
        <taxon>Ligilactobacillus</taxon>
    </lineage>
</organism>
<evidence type="ECO:0000256" key="4">
    <source>
        <dbReference type="ARBA" id="ARBA00022692"/>
    </source>
</evidence>
<evidence type="ECO:0000256" key="8">
    <source>
        <dbReference type="SAM" id="Phobius"/>
    </source>
</evidence>
<feature type="transmembrane region" description="Helical" evidence="8">
    <location>
        <begin position="143"/>
        <end position="162"/>
    </location>
</feature>
<evidence type="ECO:0000313" key="9">
    <source>
        <dbReference type="EMBL" id="KRM51796.1"/>
    </source>
</evidence>
<accession>A0A0R1ZF96</accession>
<keyword evidence="6 8" id="KW-1133">Transmembrane helix</keyword>
<keyword evidence="4 8" id="KW-0812">Transmembrane</keyword>
<comment type="subcellular location">
    <subcellularLocation>
        <location evidence="1">Cell membrane</location>
        <topology evidence="1">Multi-pass membrane protein</topology>
    </subcellularLocation>
</comment>
<dbReference type="STRING" id="1423820.FC64_GL000988"/>
<dbReference type="GO" id="GO:0005886">
    <property type="term" value="C:plasma membrane"/>
    <property type="evidence" value="ECO:0007669"/>
    <property type="project" value="UniProtKB-SubCell"/>
</dbReference>
<evidence type="ECO:0000256" key="7">
    <source>
        <dbReference type="ARBA" id="ARBA00023136"/>
    </source>
</evidence>